<feature type="region of interest" description="Disordered" evidence="1">
    <location>
        <begin position="65"/>
        <end position="84"/>
    </location>
</feature>
<proteinExistence type="predicted"/>
<evidence type="ECO:0000313" key="3">
    <source>
        <dbReference type="Proteomes" id="UP001500305"/>
    </source>
</evidence>
<dbReference type="EMBL" id="BAAATR010000025">
    <property type="protein sequence ID" value="GAA2260694.1"/>
    <property type="molecule type" value="Genomic_DNA"/>
</dbReference>
<organism evidence="2 3">
    <name type="scientific">Kitasatospora cystarginea</name>
    <dbReference type="NCBI Taxonomy" id="58350"/>
    <lineage>
        <taxon>Bacteria</taxon>
        <taxon>Bacillati</taxon>
        <taxon>Actinomycetota</taxon>
        <taxon>Actinomycetes</taxon>
        <taxon>Kitasatosporales</taxon>
        <taxon>Streptomycetaceae</taxon>
        <taxon>Kitasatospora</taxon>
    </lineage>
</organism>
<sequence>MSSWLGPDAGRPRCAEAGMVSVIVVLENPGSPDLVMVHAAPSAPDVPGDPGPLTACGIDTTEMVTYPWQPSRPGQRRWQPELRDRVRPRCDQAVRVA</sequence>
<keyword evidence="3" id="KW-1185">Reference proteome</keyword>
<name>A0ABP5RFL3_9ACTN</name>
<dbReference type="Proteomes" id="UP001500305">
    <property type="component" value="Unassembled WGS sequence"/>
</dbReference>
<accession>A0ABP5RFL3</accession>
<dbReference type="RefSeq" id="WP_344638827.1">
    <property type="nucleotide sequence ID" value="NZ_BAAATR010000025.1"/>
</dbReference>
<evidence type="ECO:0000313" key="2">
    <source>
        <dbReference type="EMBL" id="GAA2260694.1"/>
    </source>
</evidence>
<comment type="caution">
    <text evidence="2">The sequence shown here is derived from an EMBL/GenBank/DDBJ whole genome shotgun (WGS) entry which is preliminary data.</text>
</comment>
<evidence type="ECO:0000256" key="1">
    <source>
        <dbReference type="SAM" id="MobiDB-lite"/>
    </source>
</evidence>
<reference evidence="3" key="1">
    <citation type="journal article" date="2019" name="Int. J. Syst. Evol. Microbiol.">
        <title>The Global Catalogue of Microorganisms (GCM) 10K type strain sequencing project: providing services to taxonomists for standard genome sequencing and annotation.</title>
        <authorList>
            <consortium name="The Broad Institute Genomics Platform"/>
            <consortium name="The Broad Institute Genome Sequencing Center for Infectious Disease"/>
            <person name="Wu L."/>
            <person name="Ma J."/>
        </authorList>
    </citation>
    <scope>NUCLEOTIDE SEQUENCE [LARGE SCALE GENOMIC DNA]</scope>
    <source>
        <strain evidence="3">JCM 7356</strain>
    </source>
</reference>
<gene>
    <name evidence="2" type="ORF">GCM10010430_50990</name>
</gene>
<protein>
    <submittedName>
        <fullName evidence="2">Uncharacterized protein</fullName>
    </submittedName>
</protein>